<evidence type="ECO:0000256" key="1">
    <source>
        <dbReference type="SAM" id="MobiDB-lite"/>
    </source>
</evidence>
<comment type="caution">
    <text evidence="3">The sequence shown here is derived from an EMBL/GenBank/DDBJ whole genome shotgun (WGS) entry which is preliminary data.</text>
</comment>
<evidence type="ECO:0000313" key="2">
    <source>
        <dbReference type="EMBL" id="KAG6369660.1"/>
    </source>
</evidence>
<reference evidence="3" key="1">
    <citation type="submission" date="2021-03" db="EMBL/GenBank/DDBJ databases">
        <title>Evolutionary innovations through gain and loss of genes in the ectomycorrhizal Boletales.</title>
        <authorList>
            <person name="Wu G."/>
            <person name="Miyauchi S."/>
            <person name="Morin E."/>
            <person name="Yang Z.-L."/>
            <person name="Xu J."/>
            <person name="Martin F.M."/>
        </authorList>
    </citation>
    <scope>NUCLEOTIDE SEQUENCE</scope>
    <source>
        <strain evidence="3">BR01</strain>
    </source>
</reference>
<feature type="region of interest" description="Disordered" evidence="1">
    <location>
        <begin position="167"/>
        <end position="187"/>
    </location>
</feature>
<dbReference type="InterPro" id="IPR034444">
    <property type="entry name" value="Nuo17.8"/>
</dbReference>
<dbReference type="OrthoDB" id="2120038at2759"/>
<keyword evidence="4" id="KW-1185">Reference proteome</keyword>
<proteinExistence type="predicted"/>
<dbReference type="Proteomes" id="UP000683000">
    <property type="component" value="Unassembled WGS sequence"/>
</dbReference>
<accession>A0A8I3A5W6</accession>
<gene>
    <name evidence="2" type="ORF">JVT61DRAFT_14159</name>
    <name evidence="3" type="ORF">JVT61DRAFT_7801</name>
</gene>
<dbReference type="GO" id="GO:0005739">
    <property type="term" value="C:mitochondrion"/>
    <property type="evidence" value="ECO:0007669"/>
    <property type="project" value="InterPro"/>
</dbReference>
<dbReference type="PANTHER" id="PTHR42100:SF1">
    <property type="entry name" value="OXIDOREDUCTASE 178 KDA SUBUNIT, PUTATIVE (AFU_ORTHOLOGUE AFUA_8G04320)-RELATED"/>
    <property type="match status" value="1"/>
</dbReference>
<name>A0A8I3A5W6_9AGAM</name>
<dbReference type="AlphaFoldDB" id="A0A8I3A5W6"/>
<dbReference type="PANTHER" id="PTHR42100">
    <property type="entry name" value="OXIDOREDUCTASE 178 KDA SUBUNIT, PUTATIVE (AFU_ORTHOLOGUE AFUA_8G04320)-RELATED"/>
    <property type="match status" value="1"/>
</dbReference>
<evidence type="ECO:0000313" key="3">
    <source>
        <dbReference type="EMBL" id="KAG6372361.1"/>
    </source>
</evidence>
<dbReference type="EMBL" id="JAGFBS010000071">
    <property type="protein sequence ID" value="KAG6369660.1"/>
    <property type="molecule type" value="Genomic_DNA"/>
</dbReference>
<evidence type="ECO:0000313" key="4">
    <source>
        <dbReference type="Proteomes" id="UP000683000"/>
    </source>
</evidence>
<protein>
    <submittedName>
        <fullName evidence="3">Uncharacterized protein</fullName>
    </submittedName>
</protein>
<dbReference type="EMBL" id="JAGFBS010000028">
    <property type="protein sequence ID" value="KAG6372361.1"/>
    <property type="molecule type" value="Genomic_DNA"/>
</dbReference>
<organism evidence="3 4">
    <name type="scientific">Boletus reticuloceps</name>
    <dbReference type="NCBI Taxonomy" id="495285"/>
    <lineage>
        <taxon>Eukaryota</taxon>
        <taxon>Fungi</taxon>
        <taxon>Dikarya</taxon>
        <taxon>Basidiomycota</taxon>
        <taxon>Agaricomycotina</taxon>
        <taxon>Agaricomycetes</taxon>
        <taxon>Agaricomycetidae</taxon>
        <taxon>Boletales</taxon>
        <taxon>Boletineae</taxon>
        <taxon>Boletaceae</taxon>
        <taxon>Boletoideae</taxon>
        <taxon>Boletus</taxon>
    </lineage>
</organism>
<sequence>MESSEVTSTSRKVWESAFAPNENIPASPSESKNMHLARAGILLRPKLHTSPVSSQLRLASSGNHARDELLDGAHYSPEGGFSTPFWRNALLLSLLAVSFYKWAPPRGDDAYLTRWIAHYSTPRETWARLNEKHMLQSQQVTDDVAVHGRATRPAIIRHRYPQSLEQASPHLQGVGSVPDMSGVTIRT</sequence>